<accession>A0A3L8RW69</accession>
<dbReference type="AlphaFoldDB" id="A0A3L8RW69"/>
<comment type="similarity">
    <text evidence="1">Belongs to the beta/gamma-crystallin family.</text>
</comment>
<dbReference type="Gene3D" id="2.60.20.10">
    <property type="entry name" value="Crystallins"/>
    <property type="match status" value="2"/>
</dbReference>
<keyword evidence="5" id="KW-1185">Reference proteome</keyword>
<evidence type="ECO:0000313" key="5">
    <source>
        <dbReference type="Proteomes" id="UP000276834"/>
    </source>
</evidence>
<comment type="caution">
    <text evidence="4">The sequence shown here is derived from an EMBL/GenBank/DDBJ whole genome shotgun (WGS) entry which is preliminary data.</text>
</comment>
<gene>
    <name evidence="4" type="ORF">DV515_00015199</name>
</gene>
<sequence length="108" mass="11849">MDALRDGSVSPGMLLPTSWILFDGQEFAGEQHVLSEGEYPTLSAMGCLCSTAIRSLKRVPLFFSEPSIFLHGLECFEGKEIELNSEVRSLQAEGFNNHVLSVRVKGGM</sequence>
<reference evidence="4 5" key="1">
    <citation type="journal article" date="2018" name="Proc. R. Soc. B">
        <title>A non-coding region near Follistatin controls head colour polymorphism in the Gouldian finch.</title>
        <authorList>
            <person name="Toomey M.B."/>
            <person name="Marques C.I."/>
            <person name="Andrade P."/>
            <person name="Araujo P.M."/>
            <person name="Sabatino S."/>
            <person name="Gazda M.A."/>
            <person name="Afonso S."/>
            <person name="Lopes R.J."/>
            <person name="Corbo J.C."/>
            <person name="Carneiro M."/>
        </authorList>
    </citation>
    <scope>NUCLEOTIDE SEQUENCE [LARGE SCALE GENOMIC DNA]</scope>
    <source>
        <strain evidence="4">Red01</strain>
        <tissue evidence="4">Muscle</tissue>
    </source>
</reference>
<proteinExistence type="inferred from homology"/>
<protein>
    <recommendedName>
        <fullName evidence="3">Beta/gamma crystallin 'Greek key' domain-containing protein</fullName>
    </recommendedName>
</protein>
<dbReference type="OrthoDB" id="8823304at2759"/>
<dbReference type="Pfam" id="PF00030">
    <property type="entry name" value="Crystall"/>
    <property type="match status" value="2"/>
</dbReference>
<name>A0A3L8RW69_CHLGU</name>
<dbReference type="Proteomes" id="UP000276834">
    <property type="component" value="Unassembled WGS sequence"/>
</dbReference>
<dbReference type="InterPro" id="IPR001064">
    <property type="entry name" value="Beta/gamma_crystallin"/>
</dbReference>
<evidence type="ECO:0000256" key="1">
    <source>
        <dbReference type="ARBA" id="ARBA00009646"/>
    </source>
</evidence>
<dbReference type="EMBL" id="QUSF01000165">
    <property type="protein sequence ID" value="RLV88913.1"/>
    <property type="molecule type" value="Genomic_DNA"/>
</dbReference>
<keyword evidence="2" id="KW-0677">Repeat</keyword>
<dbReference type="SUPFAM" id="SSF49695">
    <property type="entry name" value="gamma-Crystallin-like"/>
    <property type="match status" value="1"/>
</dbReference>
<dbReference type="InterPro" id="IPR050252">
    <property type="entry name" value="Beta/Gamma-Crystallin"/>
</dbReference>
<evidence type="ECO:0000313" key="4">
    <source>
        <dbReference type="EMBL" id="RLV88913.1"/>
    </source>
</evidence>
<dbReference type="InterPro" id="IPR011024">
    <property type="entry name" value="G_crystallin-like"/>
</dbReference>
<evidence type="ECO:0000259" key="3">
    <source>
        <dbReference type="PROSITE" id="PS50915"/>
    </source>
</evidence>
<dbReference type="PANTHER" id="PTHR11818:SF50">
    <property type="entry name" value="BETA_GAMMA CRYSTALLIN DOMAIN-CONTAINING PROTEIN 2"/>
    <property type="match status" value="1"/>
</dbReference>
<feature type="domain" description="Beta/gamma crystallin 'Greek key'" evidence="3">
    <location>
        <begin position="17"/>
        <end position="60"/>
    </location>
</feature>
<evidence type="ECO:0000256" key="2">
    <source>
        <dbReference type="ARBA" id="ARBA00022737"/>
    </source>
</evidence>
<organism evidence="4 5">
    <name type="scientific">Chloebia gouldiae</name>
    <name type="common">Gouldian finch</name>
    <name type="synonym">Erythrura gouldiae</name>
    <dbReference type="NCBI Taxonomy" id="44316"/>
    <lineage>
        <taxon>Eukaryota</taxon>
        <taxon>Metazoa</taxon>
        <taxon>Chordata</taxon>
        <taxon>Craniata</taxon>
        <taxon>Vertebrata</taxon>
        <taxon>Euteleostomi</taxon>
        <taxon>Archelosauria</taxon>
        <taxon>Archosauria</taxon>
        <taxon>Dinosauria</taxon>
        <taxon>Saurischia</taxon>
        <taxon>Theropoda</taxon>
        <taxon>Coelurosauria</taxon>
        <taxon>Aves</taxon>
        <taxon>Neognathae</taxon>
        <taxon>Neoaves</taxon>
        <taxon>Telluraves</taxon>
        <taxon>Australaves</taxon>
        <taxon>Passeriformes</taxon>
        <taxon>Passeroidea</taxon>
        <taxon>Passeridae</taxon>
        <taxon>Chloebia</taxon>
    </lineage>
</organism>
<dbReference type="PROSITE" id="PS50915">
    <property type="entry name" value="CRYSTALLIN_BETA_GAMMA"/>
    <property type="match status" value="1"/>
</dbReference>
<dbReference type="PANTHER" id="PTHR11818">
    <property type="entry name" value="BETA/GAMMA CRYSTALLIN"/>
    <property type="match status" value="1"/>
</dbReference>